<reference evidence="2" key="1">
    <citation type="submission" date="2019-11" db="EMBL/GenBank/DDBJ databases">
        <authorList>
            <person name="Feng L."/>
        </authorList>
    </citation>
    <scope>NUCLEOTIDE SEQUENCE</scope>
    <source>
        <strain evidence="2">CParaputrificumLFYP93</strain>
    </source>
</reference>
<feature type="compositionally biased region" description="Polar residues" evidence="1">
    <location>
        <begin position="114"/>
        <end position="134"/>
    </location>
</feature>
<sequence length="158" mass="17985">MDSDNYNGFEEFFCNMFNFVNNSDDINKDEYCGDMPGGFQDLNPQLFSLMGQIVGMVMSGSLPFNVQNAIANWLMLVGQTIETYNAQQQYFQSGPGRYYDLKYKNVTNPFCPQSNQSSAYSGTGESTSKNTSDMDQLRKEIDRLSLELDRLRKEVHGQ</sequence>
<protein>
    <submittedName>
        <fullName evidence="2">Uncharacterized protein</fullName>
    </submittedName>
</protein>
<dbReference type="AlphaFoldDB" id="A0A6N3EB02"/>
<feature type="region of interest" description="Disordered" evidence="1">
    <location>
        <begin position="114"/>
        <end position="136"/>
    </location>
</feature>
<dbReference type="EMBL" id="CACRTV010000051">
    <property type="protein sequence ID" value="VYU37155.1"/>
    <property type="molecule type" value="Genomic_DNA"/>
</dbReference>
<accession>A0A6N3EB02</accession>
<evidence type="ECO:0000256" key="1">
    <source>
        <dbReference type="SAM" id="MobiDB-lite"/>
    </source>
</evidence>
<gene>
    <name evidence="2" type="ORF">CPLFYP93_02122</name>
</gene>
<organism evidence="2">
    <name type="scientific">Clostridium paraputrificum</name>
    <dbReference type="NCBI Taxonomy" id="29363"/>
    <lineage>
        <taxon>Bacteria</taxon>
        <taxon>Bacillati</taxon>
        <taxon>Bacillota</taxon>
        <taxon>Clostridia</taxon>
        <taxon>Eubacteriales</taxon>
        <taxon>Clostridiaceae</taxon>
        <taxon>Clostridium</taxon>
    </lineage>
</organism>
<evidence type="ECO:0000313" key="2">
    <source>
        <dbReference type="EMBL" id="VYU37155.1"/>
    </source>
</evidence>
<proteinExistence type="predicted"/>
<name>A0A6N3EB02_9CLOT</name>
<dbReference type="RefSeq" id="WP_156561423.1">
    <property type="nucleotide sequence ID" value="NZ_CACRTV010000051.1"/>
</dbReference>